<evidence type="ECO:0000313" key="16">
    <source>
        <dbReference type="Proteomes" id="UP000663671"/>
    </source>
</evidence>
<dbReference type="PANTHER" id="PTHR11129">
    <property type="entry name" value="PROTEIN FARNESYLTRANSFERASE ALPHA SUBUNIT/RAB GERANYLGERANYL TRANSFERASE ALPHA SUBUNIT"/>
    <property type="match status" value="1"/>
</dbReference>
<dbReference type="PANTHER" id="PTHR11129:SF1">
    <property type="entry name" value="PROTEIN FARNESYLTRANSFERASE_GERANYLGERANYLTRANSFERASE TYPE-1 SUBUNIT ALPHA"/>
    <property type="match status" value="1"/>
</dbReference>
<evidence type="ECO:0000256" key="14">
    <source>
        <dbReference type="SAM" id="MobiDB-lite"/>
    </source>
</evidence>
<dbReference type="Proteomes" id="UP000663671">
    <property type="component" value="Chromosome 5"/>
</dbReference>
<keyword evidence="6 15" id="KW-0808">Transferase</keyword>
<dbReference type="EMBL" id="CP069111">
    <property type="protein sequence ID" value="QSS62178.1"/>
    <property type="molecule type" value="Genomic_DNA"/>
</dbReference>
<evidence type="ECO:0000256" key="7">
    <source>
        <dbReference type="ARBA" id="ARBA00022737"/>
    </source>
</evidence>
<evidence type="ECO:0000313" key="15">
    <source>
        <dbReference type="EMBL" id="QSS62178.1"/>
    </source>
</evidence>
<dbReference type="GO" id="GO:0004660">
    <property type="term" value="F:protein farnesyltransferase activity"/>
    <property type="evidence" value="ECO:0007669"/>
    <property type="project" value="UniProtKB-EC"/>
</dbReference>
<keyword evidence="7" id="KW-0677">Repeat</keyword>
<keyword evidence="8" id="KW-0460">Magnesium</keyword>
<evidence type="ECO:0000256" key="1">
    <source>
        <dbReference type="ARBA" id="ARBA00001946"/>
    </source>
</evidence>
<organism evidence="15 16">
    <name type="scientific">Ajellomyces capsulatus</name>
    <name type="common">Darling's disease fungus</name>
    <name type="synonym">Histoplasma capsulatum</name>
    <dbReference type="NCBI Taxonomy" id="5037"/>
    <lineage>
        <taxon>Eukaryota</taxon>
        <taxon>Fungi</taxon>
        <taxon>Dikarya</taxon>
        <taxon>Ascomycota</taxon>
        <taxon>Pezizomycotina</taxon>
        <taxon>Eurotiomycetes</taxon>
        <taxon>Eurotiomycetidae</taxon>
        <taxon>Onygenales</taxon>
        <taxon>Ajellomycetaceae</taxon>
        <taxon>Histoplasma</taxon>
    </lineage>
</organism>
<dbReference type="Gene3D" id="1.25.40.120">
    <property type="entry name" value="Protein prenylyltransferase"/>
    <property type="match status" value="2"/>
</dbReference>
<dbReference type="AlphaFoldDB" id="A0A8A1M6Q3"/>
<protein>
    <recommendedName>
        <fullName evidence="9">Protein farnesyltransferase/geranylgeranyltransferase type-1 subunit alpha</fullName>
        <ecNumber evidence="4">2.5.1.58</ecNumber>
        <ecNumber evidence="3">2.5.1.59</ecNumber>
    </recommendedName>
    <alternativeName>
        <fullName evidence="12">CAAX farnesyltransferase subunit alpha</fullName>
    </alternativeName>
    <alternativeName>
        <fullName evidence="11">FTase-alpha</fullName>
    </alternativeName>
    <alternativeName>
        <fullName evidence="10">Ras proteins prenyltransferase subunit alpha</fullName>
    </alternativeName>
    <alternativeName>
        <fullName evidence="13">Type I protein geranyl-geranyltransferase subunit alpha</fullName>
    </alternativeName>
</protein>
<dbReference type="EC" id="2.5.1.59" evidence="3"/>
<evidence type="ECO:0000256" key="11">
    <source>
        <dbReference type="ARBA" id="ARBA00042436"/>
    </source>
</evidence>
<evidence type="ECO:0000256" key="3">
    <source>
        <dbReference type="ARBA" id="ARBA00012700"/>
    </source>
</evidence>
<dbReference type="SUPFAM" id="SSF48439">
    <property type="entry name" value="Protein prenylyltransferase"/>
    <property type="match status" value="1"/>
</dbReference>
<evidence type="ECO:0000256" key="13">
    <source>
        <dbReference type="ARBA" id="ARBA00043219"/>
    </source>
</evidence>
<evidence type="ECO:0000256" key="5">
    <source>
        <dbReference type="ARBA" id="ARBA00022602"/>
    </source>
</evidence>
<feature type="region of interest" description="Disordered" evidence="14">
    <location>
        <begin position="20"/>
        <end position="41"/>
    </location>
</feature>
<dbReference type="GO" id="GO:0004662">
    <property type="term" value="F:CAAX-protein geranylgeranyltransferase activity"/>
    <property type="evidence" value="ECO:0007669"/>
    <property type="project" value="UniProtKB-EC"/>
</dbReference>
<comment type="similarity">
    <text evidence="2">Belongs to the protein prenyltransferase subunit alpha family.</text>
</comment>
<evidence type="ECO:0000256" key="10">
    <source>
        <dbReference type="ARBA" id="ARBA00041392"/>
    </source>
</evidence>
<proteinExistence type="inferred from homology"/>
<keyword evidence="5" id="KW-0637">Prenyltransferase</keyword>
<dbReference type="OrthoDB" id="272289at2759"/>
<dbReference type="PROSITE" id="PS51147">
    <property type="entry name" value="PFTA"/>
    <property type="match status" value="4"/>
</dbReference>
<gene>
    <name evidence="15" type="primary">RAM2</name>
    <name evidence="15" type="ORF">I7I51_04355</name>
</gene>
<dbReference type="GO" id="GO:0005953">
    <property type="term" value="C:CAAX-protein geranylgeranyltransferase complex"/>
    <property type="evidence" value="ECO:0007669"/>
    <property type="project" value="TreeGrafter"/>
</dbReference>
<evidence type="ECO:0000256" key="6">
    <source>
        <dbReference type="ARBA" id="ARBA00022679"/>
    </source>
</evidence>
<reference evidence="15" key="1">
    <citation type="submission" date="2021-01" db="EMBL/GenBank/DDBJ databases">
        <title>Chromosome-level genome assembly of a human fungal pathogen reveals clustering of transcriptionally co-regulated genes.</title>
        <authorList>
            <person name="Voorhies M."/>
            <person name="Cohen S."/>
            <person name="Shea T.P."/>
            <person name="Petrus S."/>
            <person name="Munoz J.F."/>
            <person name="Poplawski S."/>
            <person name="Goldman W.E."/>
            <person name="Michael T."/>
            <person name="Cuomo C.A."/>
            <person name="Sil A."/>
            <person name="Beyhan S."/>
        </authorList>
    </citation>
    <scope>NUCLEOTIDE SEQUENCE</scope>
    <source>
        <strain evidence="15">WU24</strain>
    </source>
</reference>
<accession>A0A8A1M6Q3</accession>
<evidence type="ECO:0000256" key="2">
    <source>
        <dbReference type="ARBA" id="ARBA00006734"/>
    </source>
</evidence>
<evidence type="ECO:0000256" key="12">
    <source>
        <dbReference type="ARBA" id="ARBA00043086"/>
    </source>
</evidence>
<sequence length="364" mass="41321">MSKYSTPAWASISPIPLDDGSTYYDNDGPGQQRESTSRNGTYPLATIAYAPEYEEATSYLRAVMAENEMSERALELTGDVILMNPAHYTVWHHRQLIMSNSQSFPTLPANEQQFLMQMLALDSKNYHVWTYRHWLVRHFKLWDHPQELADVEALIDQDVRNNSAWNHRWTLKFGPRGAVDSGMPLGVDDDDDDDDDDDERRSCHNKGSLVVVDEELIDAELAYAKTKILLAPENRSPWAYARGVLRAAGRPLAELKGFAAKFVLEEQVAEVVEGDGAGAGAVWRVKSSLALEWLADVYTQEAEEEEEGEEEGEERDAEEEKKEKKKKAEAARMLTLLKDKYDPIRSNYWAYRLRMLDGESVAVA</sequence>
<evidence type="ECO:0000256" key="9">
    <source>
        <dbReference type="ARBA" id="ARBA00040965"/>
    </source>
</evidence>
<dbReference type="InterPro" id="IPR002088">
    <property type="entry name" value="Prenyl_trans_a"/>
</dbReference>
<evidence type="ECO:0000256" key="8">
    <source>
        <dbReference type="ARBA" id="ARBA00022842"/>
    </source>
</evidence>
<dbReference type="VEuPathDB" id="FungiDB:I7I51_04355"/>
<feature type="region of interest" description="Disordered" evidence="14">
    <location>
        <begin position="300"/>
        <end position="326"/>
    </location>
</feature>
<evidence type="ECO:0000256" key="4">
    <source>
        <dbReference type="ARBA" id="ARBA00012702"/>
    </source>
</evidence>
<dbReference type="Pfam" id="PF01239">
    <property type="entry name" value="PPTA"/>
    <property type="match status" value="3"/>
</dbReference>
<feature type="region of interest" description="Disordered" evidence="14">
    <location>
        <begin position="180"/>
        <end position="203"/>
    </location>
</feature>
<feature type="compositionally biased region" description="Acidic residues" evidence="14">
    <location>
        <begin position="187"/>
        <end position="198"/>
    </location>
</feature>
<feature type="compositionally biased region" description="Acidic residues" evidence="14">
    <location>
        <begin position="301"/>
        <end position="317"/>
    </location>
</feature>
<dbReference type="GO" id="GO:0005965">
    <property type="term" value="C:protein farnesyltransferase complex"/>
    <property type="evidence" value="ECO:0007669"/>
    <property type="project" value="TreeGrafter"/>
</dbReference>
<dbReference type="EC" id="2.5.1.58" evidence="4"/>
<comment type="cofactor">
    <cofactor evidence="1">
        <name>Mg(2+)</name>
        <dbReference type="ChEBI" id="CHEBI:18420"/>
    </cofactor>
</comment>
<name>A0A8A1M6Q3_AJECA</name>